<evidence type="ECO:0000313" key="6">
    <source>
        <dbReference type="Proteomes" id="UP000250928"/>
    </source>
</evidence>
<dbReference type="NCBIfam" id="TIGR00254">
    <property type="entry name" value="GGDEF"/>
    <property type="match status" value="1"/>
</dbReference>
<evidence type="ECO:0000256" key="1">
    <source>
        <dbReference type="ARBA" id="ARBA00001946"/>
    </source>
</evidence>
<dbReference type="SUPFAM" id="SSF55785">
    <property type="entry name" value="PYP-like sensor domain (PAS domain)"/>
    <property type="match status" value="1"/>
</dbReference>
<dbReference type="Pfam" id="PF00990">
    <property type="entry name" value="GGDEF"/>
    <property type="match status" value="1"/>
</dbReference>
<organism evidence="3 5">
    <name type="scientific">Candidatus Sedimenticola endophacoides</name>
    <dbReference type="NCBI Taxonomy" id="2548426"/>
    <lineage>
        <taxon>Bacteria</taxon>
        <taxon>Pseudomonadati</taxon>
        <taxon>Pseudomonadota</taxon>
        <taxon>Gammaproteobacteria</taxon>
        <taxon>Chromatiales</taxon>
        <taxon>Sedimenticolaceae</taxon>
        <taxon>Sedimenticola</taxon>
    </lineage>
</organism>
<dbReference type="InterPro" id="IPR029787">
    <property type="entry name" value="Nucleotide_cyclase"/>
</dbReference>
<dbReference type="SMART" id="SM00267">
    <property type="entry name" value="GGDEF"/>
    <property type="match status" value="1"/>
</dbReference>
<dbReference type="Pfam" id="PF13426">
    <property type="entry name" value="PAS_9"/>
    <property type="match status" value="1"/>
</dbReference>
<gene>
    <name evidence="3" type="ORF">B0D84_04680</name>
    <name evidence="4" type="ORF">C3L24_00705</name>
</gene>
<name>A0A657Q1S6_9GAMM</name>
<dbReference type="PANTHER" id="PTHR44757">
    <property type="entry name" value="DIGUANYLATE CYCLASE DGCP"/>
    <property type="match status" value="1"/>
</dbReference>
<dbReference type="CDD" id="cd00130">
    <property type="entry name" value="PAS"/>
    <property type="match status" value="1"/>
</dbReference>
<dbReference type="Proteomes" id="UP000250928">
    <property type="component" value="Unassembled WGS sequence"/>
</dbReference>
<dbReference type="FunFam" id="3.30.70.270:FF:000001">
    <property type="entry name" value="Diguanylate cyclase domain protein"/>
    <property type="match status" value="1"/>
</dbReference>
<dbReference type="Gene3D" id="3.30.70.270">
    <property type="match status" value="1"/>
</dbReference>
<dbReference type="GO" id="GO:0003824">
    <property type="term" value="F:catalytic activity"/>
    <property type="evidence" value="ECO:0007669"/>
    <property type="project" value="UniProtKB-ARBA"/>
</dbReference>
<dbReference type="InterPro" id="IPR035965">
    <property type="entry name" value="PAS-like_dom_sf"/>
</dbReference>
<dbReference type="SUPFAM" id="SSF55073">
    <property type="entry name" value="Nucleotide cyclase"/>
    <property type="match status" value="1"/>
</dbReference>
<dbReference type="InterPro" id="IPR000014">
    <property type="entry name" value="PAS"/>
</dbReference>
<proteinExistence type="predicted"/>
<dbReference type="NCBIfam" id="TIGR00229">
    <property type="entry name" value="sensory_box"/>
    <property type="match status" value="1"/>
</dbReference>
<dbReference type="InterPro" id="IPR052155">
    <property type="entry name" value="Biofilm_reg_signaling"/>
</dbReference>
<comment type="caution">
    <text evidence="3">The sequence shown here is derived from an EMBL/GenBank/DDBJ whole genome shotgun (WGS) entry which is preliminary data.</text>
</comment>
<dbReference type="AlphaFoldDB" id="A0A657Q1S6"/>
<keyword evidence="5" id="KW-1185">Reference proteome</keyword>
<dbReference type="PROSITE" id="PS50887">
    <property type="entry name" value="GGDEF"/>
    <property type="match status" value="1"/>
</dbReference>
<dbReference type="SMART" id="SM00091">
    <property type="entry name" value="PAS"/>
    <property type="match status" value="1"/>
</dbReference>
<dbReference type="InterPro" id="IPR000160">
    <property type="entry name" value="GGDEF_dom"/>
</dbReference>
<reference evidence="4 6" key="2">
    <citation type="submission" date="2018-01" db="EMBL/GenBank/DDBJ databases">
        <title>Novel co-symbiosis in the lucinid bivalve Phacoides pectinatus.</title>
        <authorList>
            <person name="Lim S.J."/>
            <person name="Davis B.G."/>
            <person name="Gill D.E."/>
            <person name="Engel A.S."/>
            <person name="Anderson L.C."/>
            <person name="Campbell B.J."/>
        </authorList>
    </citation>
    <scope>NUCLEOTIDE SEQUENCE [LARGE SCALE GENOMIC DNA]</scope>
    <source>
        <strain evidence="4">N3_P5</strain>
    </source>
</reference>
<dbReference type="Gene3D" id="3.30.450.20">
    <property type="entry name" value="PAS domain"/>
    <property type="match status" value="1"/>
</dbReference>
<protein>
    <recommendedName>
        <fullName evidence="2">GGDEF domain-containing protein</fullName>
    </recommendedName>
</protein>
<evidence type="ECO:0000313" key="5">
    <source>
        <dbReference type="Proteomes" id="UP000243361"/>
    </source>
</evidence>
<dbReference type="CDD" id="cd01949">
    <property type="entry name" value="GGDEF"/>
    <property type="match status" value="1"/>
</dbReference>
<sequence length="497" mass="55750">MQAAGAAQSWLELRQRLTDQRTPWELELEVARRFLSNIALGMGEHSWLSRNNRLVFSGREDFPAHYRTHPLDEIFAMQRSQGAAHYDNLLAGVQRGNTSSDWVIWSGKTGREFTFWSSATINGDIWTFGLSVPEASILSSPLLRQELQRAKNTAIAGSMLTLTLLGVLLFSEISSHRHIVDLRREISDRTTVETDLRKSENRYRRLFSHSKAMQLIIESKTGRIIDANEAAARFYGYPIEFMQAMSLSDLNAMPAEQLKEQITSAKSAERDHYLFQHRLSNGELRDVEMYTTGVRLHGNNLLYAIIHDITERIRMEEEIKHLGNHDVLTGLPNRSLLDDRLEMACLQADRHGHRVAVLFIDLDGFKPINDSLGHIAGDELLKLVTQRLHICIRGIDTVARFGGDEFVVVSAEIHNHTAAVTVAEKILTTLAHPYTIGNHEVQISASIGIAVYPINTKTPAGLLIEADKAMYVAKEGGKNRFHLSRQRPSGSGISGSS</sequence>
<dbReference type="Proteomes" id="UP000243361">
    <property type="component" value="Unassembled WGS sequence"/>
</dbReference>
<evidence type="ECO:0000313" key="4">
    <source>
        <dbReference type="EMBL" id="PUE05654.1"/>
    </source>
</evidence>
<dbReference type="EMBL" id="PQCO01000053">
    <property type="protein sequence ID" value="PUE05654.1"/>
    <property type="molecule type" value="Genomic_DNA"/>
</dbReference>
<reference evidence="3 5" key="1">
    <citation type="submission" date="2017-02" db="EMBL/GenBank/DDBJ databases">
        <title>Novel co-symbiosis in the unique lucinid bivalve Phacoides pectinatus.</title>
        <authorList>
            <person name="Lim S.J."/>
            <person name="Davis B.G."/>
            <person name="Gill D.E."/>
            <person name="Engel A.S."/>
            <person name="Anderson L.C."/>
            <person name="Campbell B.J."/>
        </authorList>
    </citation>
    <scope>NUCLEOTIDE SEQUENCE [LARGE SCALE GENOMIC DNA]</scope>
    <source>
        <strain evidence="3">LUC13016_P6</strain>
    </source>
</reference>
<dbReference type="EMBL" id="MUIE01000300">
    <property type="protein sequence ID" value="OQX33401.1"/>
    <property type="molecule type" value="Genomic_DNA"/>
</dbReference>
<feature type="domain" description="GGDEF" evidence="2">
    <location>
        <begin position="353"/>
        <end position="486"/>
    </location>
</feature>
<dbReference type="PANTHER" id="PTHR44757:SF2">
    <property type="entry name" value="BIOFILM ARCHITECTURE MAINTENANCE PROTEIN MBAA"/>
    <property type="match status" value="1"/>
</dbReference>
<accession>A0A657Q1S6</accession>
<comment type="cofactor">
    <cofactor evidence="1">
        <name>Mg(2+)</name>
        <dbReference type="ChEBI" id="CHEBI:18420"/>
    </cofactor>
</comment>
<dbReference type="InterPro" id="IPR043128">
    <property type="entry name" value="Rev_trsase/Diguanyl_cyclase"/>
</dbReference>
<evidence type="ECO:0000313" key="3">
    <source>
        <dbReference type="EMBL" id="OQX33401.1"/>
    </source>
</evidence>
<evidence type="ECO:0000259" key="2">
    <source>
        <dbReference type="PROSITE" id="PS50887"/>
    </source>
</evidence>